<evidence type="ECO:0000313" key="3">
    <source>
        <dbReference type="Proteomes" id="UP000199501"/>
    </source>
</evidence>
<keyword evidence="3" id="KW-1185">Reference proteome</keyword>
<dbReference type="RefSeq" id="WP_091448169.1">
    <property type="nucleotide sequence ID" value="NZ_FMZZ01000001.1"/>
</dbReference>
<name>A0A1G6KA18_9PSEU</name>
<dbReference type="PANTHER" id="PTHR35446:SF3">
    <property type="entry name" value="CMD DOMAIN-CONTAINING PROTEIN"/>
    <property type="match status" value="1"/>
</dbReference>
<proteinExistence type="predicted"/>
<dbReference type="EMBL" id="FMZZ01000001">
    <property type="protein sequence ID" value="SDC27783.1"/>
    <property type="molecule type" value="Genomic_DNA"/>
</dbReference>
<dbReference type="PANTHER" id="PTHR35446">
    <property type="entry name" value="SI:CH211-175M2.5"/>
    <property type="match status" value="1"/>
</dbReference>
<gene>
    <name evidence="2" type="ORF">SAMN05216174_101795</name>
</gene>
<dbReference type="Pfam" id="PF02627">
    <property type="entry name" value="CMD"/>
    <property type="match status" value="1"/>
</dbReference>
<dbReference type="OrthoDB" id="122912at2"/>
<dbReference type="AlphaFoldDB" id="A0A1G6KA18"/>
<accession>A0A1G6KA18</accession>
<dbReference type="Proteomes" id="UP000199501">
    <property type="component" value="Unassembled WGS sequence"/>
</dbReference>
<evidence type="ECO:0000259" key="1">
    <source>
        <dbReference type="Pfam" id="PF02627"/>
    </source>
</evidence>
<dbReference type="Gene3D" id="1.20.1290.10">
    <property type="entry name" value="AhpD-like"/>
    <property type="match status" value="1"/>
</dbReference>
<sequence length="187" mass="20323">MTFAGHTIETAPEQAKPLIAGVRRKLGFVPEPVARMAESPELLGAFLDNAAVFDRTTLSPVEREVVIMTLATRVRCHYCVAMHSSILDKRSASADLIDGLREGRPLADVRLEALRRFTKAVIETGGDTDTAAFLAAGFTRRNALEVVLGIGAYTMSTFANRLTGAPLDAQFEEHRWDGYQTGRSATG</sequence>
<keyword evidence="2" id="KW-0575">Peroxidase</keyword>
<dbReference type="SUPFAM" id="SSF69118">
    <property type="entry name" value="AhpD-like"/>
    <property type="match status" value="1"/>
</dbReference>
<keyword evidence="2" id="KW-0560">Oxidoreductase</keyword>
<dbReference type="InterPro" id="IPR003779">
    <property type="entry name" value="CMD-like"/>
</dbReference>
<protein>
    <submittedName>
        <fullName evidence="2">Alkylhydroperoxidase AhpD family core domain-containing protein</fullName>
    </submittedName>
</protein>
<dbReference type="GO" id="GO:0051920">
    <property type="term" value="F:peroxiredoxin activity"/>
    <property type="evidence" value="ECO:0007669"/>
    <property type="project" value="InterPro"/>
</dbReference>
<feature type="domain" description="Carboxymuconolactone decarboxylase-like" evidence="1">
    <location>
        <begin position="48"/>
        <end position="98"/>
    </location>
</feature>
<organism evidence="2 3">
    <name type="scientific">Actinokineospora iranica</name>
    <dbReference type="NCBI Taxonomy" id="1271860"/>
    <lineage>
        <taxon>Bacteria</taxon>
        <taxon>Bacillati</taxon>
        <taxon>Actinomycetota</taxon>
        <taxon>Actinomycetes</taxon>
        <taxon>Pseudonocardiales</taxon>
        <taxon>Pseudonocardiaceae</taxon>
        <taxon>Actinokineospora</taxon>
    </lineage>
</organism>
<reference evidence="3" key="1">
    <citation type="submission" date="2016-10" db="EMBL/GenBank/DDBJ databases">
        <authorList>
            <person name="Varghese N."/>
            <person name="Submissions S."/>
        </authorList>
    </citation>
    <scope>NUCLEOTIDE SEQUENCE [LARGE SCALE GENOMIC DNA]</scope>
    <source>
        <strain evidence="3">IBRC-M 10403</strain>
    </source>
</reference>
<dbReference type="InterPro" id="IPR029032">
    <property type="entry name" value="AhpD-like"/>
</dbReference>
<evidence type="ECO:0000313" key="2">
    <source>
        <dbReference type="EMBL" id="SDC27783.1"/>
    </source>
</evidence>